<feature type="transmembrane region" description="Helical" evidence="1">
    <location>
        <begin position="6"/>
        <end position="26"/>
    </location>
</feature>
<evidence type="ECO:0000313" key="2">
    <source>
        <dbReference type="EMBL" id="AYR00993.1"/>
    </source>
</evidence>
<dbReference type="KEGG" id="vg:77931990"/>
<protein>
    <submittedName>
        <fullName evidence="2">Uncharacterized protein</fullName>
    </submittedName>
</protein>
<dbReference type="Proteomes" id="UP000279087">
    <property type="component" value="Segment"/>
</dbReference>
<organism evidence="2 3">
    <name type="scientific">Arthrobacter phage Isolde</name>
    <dbReference type="NCBI Taxonomy" id="2419610"/>
    <lineage>
        <taxon>Viruses</taxon>
        <taxon>Duplodnaviria</taxon>
        <taxon>Heunggongvirae</taxon>
        <taxon>Uroviricota</taxon>
        <taxon>Caudoviricetes</taxon>
        <taxon>Isoldevirus</taxon>
        <taxon>Isoldevirus isolde</taxon>
    </lineage>
</organism>
<reference evidence="2 3" key="1">
    <citation type="submission" date="2018-09" db="EMBL/GenBank/DDBJ databases">
        <authorList>
            <person name="Zack K."/>
            <person name="Stoner T.H."/>
            <person name="Garlena R.A."/>
            <person name="Russell D.A."/>
            <person name="Pope W.H."/>
            <person name="Jacobs-Sera D."/>
            <person name="Hatfull G.F."/>
        </authorList>
    </citation>
    <scope>NUCLEOTIDE SEQUENCE [LARGE SCALE GENOMIC DNA]</scope>
</reference>
<gene>
    <name evidence="2" type="primary">24</name>
    <name evidence="2" type="ORF">PBI_ISOLDE_24</name>
</gene>
<evidence type="ECO:0000313" key="3">
    <source>
        <dbReference type="Proteomes" id="UP000279087"/>
    </source>
</evidence>
<keyword evidence="1" id="KW-0812">Transmembrane</keyword>
<dbReference type="RefSeq" id="YP_010656113.1">
    <property type="nucleotide sequence ID" value="NC_070835.1"/>
</dbReference>
<proteinExistence type="predicted"/>
<dbReference type="GeneID" id="77931990"/>
<keyword evidence="1" id="KW-1133">Transmembrane helix</keyword>
<name>A0A3G3M3J4_9CAUD</name>
<dbReference type="EMBL" id="MH910037">
    <property type="protein sequence ID" value="AYR00993.1"/>
    <property type="molecule type" value="Genomic_DNA"/>
</dbReference>
<keyword evidence="1" id="KW-0472">Membrane</keyword>
<keyword evidence="3" id="KW-1185">Reference proteome</keyword>
<evidence type="ECO:0000256" key="1">
    <source>
        <dbReference type="SAM" id="Phobius"/>
    </source>
</evidence>
<accession>A0A3G3M3J4</accession>
<sequence length="108" mass="11510">MIDGIPAIVGLASPLGATIAIFYLVFTGRLIPRASHNDVVRVLENRNVEVTTDRNNWQAAANLANKTNADLTKTNADLIETAKFSTHVMSALQENAGGDAHAVPTQAQ</sequence>